<dbReference type="Pfam" id="PF00089">
    <property type="entry name" value="Trypsin"/>
    <property type="match status" value="1"/>
</dbReference>
<evidence type="ECO:0000259" key="7">
    <source>
        <dbReference type="PROSITE" id="PS50240"/>
    </source>
</evidence>
<keyword evidence="8" id="KW-0378">Hydrolase</keyword>
<keyword evidence="4" id="KW-1015">Disulfide bond</keyword>
<evidence type="ECO:0000313" key="8">
    <source>
        <dbReference type="EMBL" id="JAP80495.1"/>
    </source>
</evidence>
<dbReference type="GO" id="GO:0005576">
    <property type="term" value="C:extracellular region"/>
    <property type="evidence" value="ECO:0007669"/>
    <property type="project" value="UniProtKB-SubCell"/>
</dbReference>
<dbReference type="PROSITE" id="PS50240">
    <property type="entry name" value="TRYPSIN_DOM"/>
    <property type="match status" value="1"/>
</dbReference>
<dbReference type="GO" id="GO:0006508">
    <property type="term" value="P:proteolysis"/>
    <property type="evidence" value="ECO:0007669"/>
    <property type="project" value="UniProtKB-KW"/>
</dbReference>
<dbReference type="PANTHER" id="PTHR24256">
    <property type="entry name" value="TRYPTASE-RELATED"/>
    <property type="match status" value="1"/>
</dbReference>
<organism evidence="8">
    <name type="scientific">Rhipicephalus appendiculatus</name>
    <name type="common">Brown ear tick</name>
    <dbReference type="NCBI Taxonomy" id="34631"/>
    <lineage>
        <taxon>Eukaryota</taxon>
        <taxon>Metazoa</taxon>
        <taxon>Ecdysozoa</taxon>
        <taxon>Arthropoda</taxon>
        <taxon>Chelicerata</taxon>
        <taxon>Arachnida</taxon>
        <taxon>Acari</taxon>
        <taxon>Parasitiformes</taxon>
        <taxon>Ixodida</taxon>
        <taxon>Ixodoidea</taxon>
        <taxon>Ixodidae</taxon>
        <taxon>Rhipicephalinae</taxon>
        <taxon>Rhipicephalus</taxon>
        <taxon>Rhipicephalus</taxon>
    </lineage>
</organism>
<dbReference type="GO" id="GO:0004252">
    <property type="term" value="F:serine-type endopeptidase activity"/>
    <property type="evidence" value="ECO:0007669"/>
    <property type="project" value="InterPro"/>
</dbReference>
<accession>A0A131YPK2</accession>
<dbReference type="InterPro" id="IPR009003">
    <property type="entry name" value="Peptidase_S1_PA"/>
</dbReference>
<comment type="subcellular location">
    <subcellularLocation>
        <location evidence="1">Secreted</location>
    </subcellularLocation>
</comment>
<dbReference type="SMART" id="SM00020">
    <property type="entry name" value="Tryp_SPc"/>
    <property type="match status" value="1"/>
</dbReference>
<keyword evidence="8" id="KW-0645">Protease</keyword>
<sequence length="190" mass="21177">MVTKITRHPKYKPGRLPNNIAVLEVEKPFQYGSNVRPICLPAAPMDIFDTEATVAGWGALNQGGEIQDDLQYTTVRVLPNELCSVLYFILDYVSDGMYCAYRKGTNTCYDDVGGPLMYRYVGSRYVQVGVVSYDVGCARTYIPGAYTRVETFTPWIKSVVGSFGKASLSELPAQLPSHIVPQRPSIYRFP</sequence>
<comment type="similarity">
    <text evidence="6">Belongs to the peptidase S1 family. CLIP subfamily.</text>
</comment>
<dbReference type="Gene3D" id="2.40.10.10">
    <property type="entry name" value="Trypsin-like serine proteases"/>
    <property type="match status" value="1"/>
</dbReference>
<name>A0A131YPK2_RHIAP</name>
<dbReference type="EMBL" id="GEDV01008062">
    <property type="protein sequence ID" value="JAP80495.1"/>
    <property type="molecule type" value="Transcribed_RNA"/>
</dbReference>
<proteinExistence type="inferred from homology"/>
<dbReference type="AlphaFoldDB" id="A0A131YPK2"/>
<dbReference type="SUPFAM" id="SSF50494">
    <property type="entry name" value="Trypsin-like serine proteases"/>
    <property type="match status" value="1"/>
</dbReference>
<evidence type="ECO:0000256" key="4">
    <source>
        <dbReference type="ARBA" id="ARBA00023157"/>
    </source>
</evidence>
<protein>
    <submittedName>
        <fullName evidence="8">Secreted serine protease</fullName>
    </submittedName>
</protein>
<dbReference type="CDD" id="cd00190">
    <property type="entry name" value="Tryp_SPc"/>
    <property type="match status" value="1"/>
</dbReference>
<keyword evidence="3" id="KW-0732">Signal</keyword>
<dbReference type="FunFam" id="2.40.10.10:FF:000054">
    <property type="entry name" value="Complement C1r subcomponent"/>
    <property type="match status" value="1"/>
</dbReference>
<dbReference type="InterPro" id="IPR051487">
    <property type="entry name" value="Ser/Thr_Proteases_Immune/Dev"/>
</dbReference>
<reference evidence="8" key="1">
    <citation type="journal article" date="2016" name="Ticks Tick Borne Dis.">
        <title>De novo assembly and annotation of the salivary gland transcriptome of Rhipicephalus appendiculatus male and female ticks during blood feeding.</title>
        <authorList>
            <person name="de Castro M.H."/>
            <person name="de Klerk D."/>
            <person name="Pienaar R."/>
            <person name="Latif A.A."/>
            <person name="Rees D.J."/>
            <person name="Mans B.J."/>
        </authorList>
    </citation>
    <scope>NUCLEOTIDE SEQUENCE</scope>
    <source>
        <tissue evidence="8">Salivary glands</tissue>
    </source>
</reference>
<evidence type="ECO:0000256" key="3">
    <source>
        <dbReference type="ARBA" id="ARBA00022729"/>
    </source>
</evidence>
<keyword evidence="5" id="KW-0325">Glycoprotein</keyword>
<evidence type="ECO:0000256" key="5">
    <source>
        <dbReference type="ARBA" id="ARBA00023180"/>
    </source>
</evidence>
<feature type="domain" description="Peptidase S1" evidence="7">
    <location>
        <begin position="1"/>
        <end position="161"/>
    </location>
</feature>
<keyword evidence="2" id="KW-0964">Secreted</keyword>
<dbReference type="InterPro" id="IPR043504">
    <property type="entry name" value="Peptidase_S1_PA_chymotrypsin"/>
</dbReference>
<evidence type="ECO:0000256" key="2">
    <source>
        <dbReference type="ARBA" id="ARBA00022525"/>
    </source>
</evidence>
<dbReference type="InterPro" id="IPR001254">
    <property type="entry name" value="Trypsin_dom"/>
</dbReference>
<evidence type="ECO:0000256" key="6">
    <source>
        <dbReference type="ARBA" id="ARBA00024195"/>
    </source>
</evidence>
<evidence type="ECO:0000256" key="1">
    <source>
        <dbReference type="ARBA" id="ARBA00004613"/>
    </source>
</evidence>